<dbReference type="PROSITE" id="PS51007">
    <property type="entry name" value="CYTC"/>
    <property type="match status" value="1"/>
</dbReference>
<evidence type="ECO:0000256" key="5">
    <source>
        <dbReference type="SAM" id="MobiDB-lite"/>
    </source>
</evidence>
<dbReference type="Proteomes" id="UP001596391">
    <property type="component" value="Unassembled WGS sequence"/>
</dbReference>
<protein>
    <submittedName>
        <fullName evidence="8">C-type cytochrome</fullName>
    </submittedName>
</protein>
<dbReference type="Pfam" id="PF13442">
    <property type="entry name" value="Cytochrome_CBB3"/>
    <property type="match status" value="1"/>
</dbReference>
<dbReference type="RefSeq" id="WP_263372027.1">
    <property type="nucleotide sequence ID" value="NZ_JAGSYD010000003.1"/>
</dbReference>
<gene>
    <name evidence="8" type="ORF">ACFQBQ_08775</name>
</gene>
<name>A0ABW1Z895_9BACT</name>
<evidence type="ECO:0000256" key="6">
    <source>
        <dbReference type="SAM" id="Phobius"/>
    </source>
</evidence>
<comment type="caution">
    <text evidence="8">The sequence shown here is derived from an EMBL/GenBank/DDBJ whole genome shotgun (WGS) entry which is preliminary data.</text>
</comment>
<keyword evidence="6" id="KW-1133">Transmembrane helix</keyword>
<keyword evidence="1 4" id="KW-0349">Heme</keyword>
<accession>A0ABW1Z895</accession>
<evidence type="ECO:0000256" key="3">
    <source>
        <dbReference type="ARBA" id="ARBA00023004"/>
    </source>
</evidence>
<dbReference type="SUPFAM" id="SSF46626">
    <property type="entry name" value="Cytochrome c"/>
    <property type="match status" value="1"/>
</dbReference>
<keyword evidence="9" id="KW-1185">Reference proteome</keyword>
<feature type="region of interest" description="Disordered" evidence="5">
    <location>
        <begin position="44"/>
        <end position="93"/>
    </location>
</feature>
<sequence length="200" mass="20719">MATRKKSSGSGFGTFVLGFLLAAVIAGGAWWWFNHQKTALTEPFGSASEPPVTTPVATSAVKPHAKPAPEFESTGPVQTAQDESPKTVPEPPFAASEDAFEAGAATYAKRCAGCHGAPGHDGQAGLAMATPAKQLFHDSNLSKRSAGAIFVAMRDGKPKAGMPAYSGVLSDSAMWDIALLLKASSEPLPEPVVAKLNAKR</sequence>
<dbReference type="InterPro" id="IPR009056">
    <property type="entry name" value="Cyt_c-like_dom"/>
</dbReference>
<keyword evidence="6" id="KW-0812">Transmembrane</keyword>
<feature type="transmembrane region" description="Helical" evidence="6">
    <location>
        <begin position="12"/>
        <end position="33"/>
    </location>
</feature>
<organism evidence="8 9">
    <name type="scientific">Granulicella cerasi</name>
    <dbReference type="NCBI Taxonomy" id="741063"/>
    <lineage>
        <taxon>Bacteria</taxon>
        <taxon>Pseudomonadati</taxon>
        <taxon>Acidobacteriota</taxon>
        <taxon>Terriglobia</taxon>
        <taxon>Terriglobales</taxon>
        <taxon>Acidobacteriaceae</taxon>
        <taxon>Granulicella</taxon>
    </lineage>
</organism>
<evidence type="ECO:0000256" key="2">
    <source>
        <dbReference type="ARBA" id="ARBA00022723"/>
    </source>
</evidence>
<dbReference type="Gene3D" id="1.10.760.10">
    <property type="entry name" value="Cytochrome c-like domain"/>
    <property type="match status" value="1"/>
</dbReference>
<reference evidence="9" key="1">
    <citation type="journal article" date="2019" name="Int. J. Syst. Evol. Microbiol.">
        <title>The Global Catalogue of Microorganisms (GCM) 10K type strain sequencing project: providing services to taxonomists for standard genome sequencing and annotation.</title>
        <authorList>
            <consortium name="The Broad Institute Genomics Platform"/>
            <consortium name="The Broad Institute Genome Sequencing Center for Infectious Disease"/>
            <person name="Wu L."/>
            <person name="Ma J."/>
        </authorList>
    </citation>
    <scope>NUCLEOTIDE SEQUENCE [LARGE SCALE GENOMIC DNA]</scope>
    <source>
        <strain evidence="9">CGMCC 1.16026</strain>
    </source>
</reference>
<evidence type="ECO:0000256" key="1">
    <source>
        <dbReference type="ARBA" id="ARBA00022617"/>
    </source>
</evidence>
<keyword evidence="6" id="KW-0472">Membrane</keyword>
<evidence type="ECO:0000313" key="9">
    <source>
        <dbReference type="Proteomes" id="UP001596391"/>
    </source>
</evidence>
<evidence type="ECO:0000313" key="8">
    <source>
        <dbReference type="EMBL" id="MFC6645672.1"/>
    </source>
</evidence>
<feature type="domain" description="Cytochrome c" evidence="7">
    <location>
        <begin position="98"/>
        <end position="185"/>
    </location>
</feature>
<evidence type="ECO:0000259" key="7">
    <source>
        <dbReference type="PROSITE" id="PS51007"/>
    </source>
</evidence>
<keyword evidence="3 4" id="KW-0408">Iron</keyword>
<dbReference type="EMBL" id="JBHSWI010000001">
    <property type="protein sequence ID" value="MFC6645672.1"/>
    <property type="molecule type" value="Genomic_DNA"/>
</dbReference>
<keyword evidence="2 4" id="KW-0479">Metal-binding</keyword>
<evidence type="ECO:0000256" key="4">
    <source>
        <dbReference type="PROSITE-ProRule" id="PRU00433"/>
    </source>
</evidence>
<proteinExistence type="predicted"/>
<dbReference type="InterPro" id="IPR036909">
    <property type="entry name" value="Cyt_c-like_dom_sf"/>
</dbReference>